<comment type="caution">
    <text evidence="2">The sequence shown here is derived from an EMBL/GenBank/DDBJ whole genome shotgun (WGS) entry which is preliminary data.</text>
</comment>
<reference evidence="2 3" key="1">
    <citation type="submission" date="2019-05" db="EMBL/GenBank/DDBJ databases">
        <title>Another draft genome of Portunus trituberculatus and its Hox gene families provides insights of decapod evolution.</title>
        <authorList>
            <person name="Jeong J.-H."/>
            <person name="Song I."/>
            <person name="Kim S."/>
            <person name="Choi T."/>
            <person name="Kim D."/>
            <person name="Ryu S."/>
            <person name="Kim W."/>
        </authorList>
    </citation>
    <scope>NUCLEOTIDE SEQUENCE [LARGE SCALE GENOMIC DNA]</scope>
    <source>
        <tissue evidence="2">Muscle</tissue>
    </source>
</reference>
<proteinExistence type="predicted"/>
<gene>
    <name evidence="2" type="ORF">E2C01_009494</name>
</gene>
<protein>
    <submittedName>
        <fullName evidence="2">Uncharacterized protein</fullName>
    </submittedName>
</protein>
<feature type="region of interest" description="Disordered" evidence="1">
    <location>
        <begin position="120"/>
        <end position="173"/>
    </location>
</feature>
<dbReference type="AlphaFoldDB" id="A0A5B7D5Y3"/>
<sequence length="231" mass="25090">MSHATSRNIIVTQERVERVEVGAGATAAGWRCSAAEREAASSPGEHLLGPHDQWLRLPSLHPGPHAATTHPGLHNIFHTSTTTNIPLTKPHSLPSTYLACEHTTLTPKNIICPPHSTAHTSTVFTTPPHSRPPLSSVAPIRHKGPNPANQQHPARVRHHSSTSRGYQDAPRESRFSCEANKECCGNLYPAYQKIRKPLLGGSSVNTPSGTAGLRRAEGDEICQSLRHKRVE</sequence>
<dbReference type="EMBL" id="VSRR010000525">
    <property type="protein sequence ID" value="MPC16664.1"/>
    <property type="molecule type" value="Genomic_DNA"/>
</dbReference>
<accession>A0A5B7D5Y3</accession>
<evidence type="ECO:0000313" key="2">
    <source>
        <dbReference type="EMBL" id="MPC16664.1"/>
    </source>
</evidence>
<evidence type="ECO:0000256" key="1">
    <source>
        <dbReference type="SAM" id="MobiDB-lite"/>
    </source>
</evidence>
<organism evidence="2 3">
    <name type="scientific">Portunus trituberculatus</name>
    <name type="common">Swimming crab</name>
    <name type="synonym">Neptunus trituberculatus</name>
    <dbReference type="NCBI Taxonomy" id="210409"/>
    <lineage>
        <taxon>Eukaryota</taxon>
        <taxon>Metazoa</taxon>
        <taxon>Ecdysozoa</taxon>
        <taxon>Arthropoda</taxon>
        <taxon>Crustacea</taxon>
        <taxon>Multicrustacea</taxon>
        <taxon>Malacostraca</taxon>
        <taxon>Eumalacostraca</taxon>
        <taxon>Eucarida</taxon>
        <taxon>Decapoda</taxon>
        <taxon>Pleocyemata</taxon>
        <taxon>Brachyura</taxon>
        <taxon>Eubrachyura</taxon>
        <taxon>Portunoidea</taxon>
        <taxon>Portunidae</taxon>
        <taxon>Portuninae</taxon>
        <taxon>Portunus</taxon>
    </lineage>
</organism>
<keyword evidence="3" id="KW-1185">Reference proteome</keyword>
<evidence type="ECO:0000313" key="3">
    <source>
        <dbReference type="Proteomes" id="UP000324222"/>
    </source>
</evidence>
<dbReference type="Proteomes" id="UP000324222">
    <property type="component" value="Unassembled WGS sequence"/>
</dbReference>
<name>A0A5B7D5Y3_PORTR</name>